<evidence type="ECO:0000256" key="2">
    <source>
        <dbReference type="ARBA" id="ARBA00010617"/>
    </source>
</evidence>
<keyword evidence="10" id="KW-0472">Membrane</keyword>
<dbReference type="InterPro" id="IPR002401">
    <property type="entry name" value="Cyt_P450_E_grp-I"/>
</dbReference>
<dbReference type="Gene3D" id="1.10.630.10">
    <property type="entry name" value="Cytochrome P450"/>
    <property type="match status" value="1"/>
</dbReference>
<keyword evidence="4" id="KW-0812">Transmembrane</keyword>
<evidence type="ECO:0000256" key="4">
    <source>
        <dbReference type="ARBA" id="ARBA00022692"/>
    </source>
</evidence>
<dbReference type="GO" id="GO:0016020">
    <property type="term" value="C:membrane"/>
    <property type="evidence" value="ECO:0007669"/>
    <property type="project" value="UniProtKB-SubCell"/>
</dbReference>
<evidence type="ECO:0000313" key="13">
    <source>
        <dbReference type="EMBL" id="KAK1260594.1"/>
    </source>
</evidence>
<evidence type="ECO:0000313" key="14">
    <source>
        <dbReference type="Proteomes" id="UP001179952"/>
    </source>
</evidence>
<dbReference type="PANTHER" id="PTHR24282">
    <property type="entry name" value="CYTOCHROME P450 FAMILY MEMBER"/>
    <property type="match status" value="1"/>
</dbReference>
<evidence type="ECO:0000256" key="7">
    <source>
        <dbReference type="ARBA" id="ARBA00023002"/>
    </source>
</evidence>
<keyword evidence="7 12" id="KW-0560">Oxidoreductase</keyword>
<comment type="similarity">
    <text evidence="2 12">Belongs to the cytochrome P450 family.</text>
</comment>
<evidence type="ECO:0000256" key="6">
    <source>
        <dbReference type="ARBA" id="ARBA00022989"/>
    </source>
</evidence>
<dbReference type="InterPro" id="IPR036396">
    <property type="entry name" value="Cyt_P450_sf"/>
</dbReference>
<dbReference type="Proteomes" id="UP001179952">
    <property type="component" value="Unassembled WGS sequence"/>
</dbReference>
<feature type="binding site" description="axial binding residue" evidence="11">
    <location>
        <position position="453"/>
    </location>
    <ligand>
        <name>heme</name>
        <dbReference type="ChEBI" id="CHEBI:30413"/>
    </ligand>
    <ligandPart>
        <name>Fe</name>
        <dbReference type="ChEBI" id="CHEBI:18248"/>
    </ligandPart>
</feature>
<protein>
    <submittedName>
        <fullName evidence="13">Cytokinin hydroxylase</fullName>
    </submittedName>
</protein>
<reference evidence="13" key="1">
    <citation type="journal article" date="2023" name="Nat. Commun.">
        <title>Diploid and tetraploid genomes of Acorus and the evolution of monocots.</title>
        <authorList>
            <person name="Ma L."/>
            <person name="Liu K.W."/>
            <person name="Li Z."/>
            <person name="Hsiao Y.Y."/>
            <person name="Qi Y."/>
            <person name="Fu T."/>
            <person name="Tang G.D."/>
            <person name="Zhang D."/>
            <person name="Sun W.H."/>
            <person name="Liu D.K."/>
            <person name="Li Y."/>
            <person name="Chen G.Z."/>
            <person name="Liu X.D."/>
            <person name="Liao X.Y."/>
            <person name="Jiang Y.T."/>
            <person name="Yu X."/>
            <person name="Hao Y."/>
            <person name="Huang J."/>
            <person name="Zhao X.W."/>
            <person name="Ke S."/>
            <person name="Chen Y.Y."/>
            <person name="Wu W.L."/>
            <person name="Hsu J.L."/>
            <person name="Lin Y.F."/>
            <person name="Huang M.D."/>
            <person name="Li C.Y."/>
            <person name="Huang L."/>
            <person name="Wang Z.W."/>
            <person name="Zhao X."/>
            <person name="Zhong W.Y."/>
            <person name="Peng D.H."/>
            <person name="Ahmad S."/>
            <person name="Lan S."/>
            <person name="Zhang J.S."/>
            <person name="Tsai W.C."/>
            <person name="Van de Peer Y."/>
            <person name="Liu Z.J."/>
        </authorList>
    </citation>
    <scope>NUCLEOTIDE SEQUENCE</scope>
    <source>
        <strain evidence="13">SCP</strain>
    </source>
</reference>
<comment type="subcellular location">
    <subcellularLocation>
        <location evidence="1">Membrane</location>
    </subcellularLocation>
</comment>
<evidence type="ECO:0000256" key="5">
    <source>
        <dbReference type="ARBA" id="ARBA00022723"/>
    </source>
</evidence>
<dbReference type="PRINTS" id="PR00385">
    <property type="entry name" value="P450"/>
</dbReference>
<comment type="caution">
    <text evidence="13">The sequence shown here is derived from an EMBL/GenBank/DDBJ whole genome shotgun (WGS) entry which is preliminary data.</text>
</comment>
<keyword evidence="6" id="KW-1133">Transmembrane helix</keyword>
<evidence type="ECO:0000256" key="10">
    <source>
        <dbReference type="ARBA" id="ARBA00023136"/>
    </source>
</evidence>
<dbReference type="GO" id="GO:0006629">
    <property type="term" value="P:lipid metabolic process"/>
    <property type="evidence" value="ECO:0007669"/>
    <property type="project" value="UniProtKB-ARBA"/>
</dbReference>
<dbReference type="GO" id="GO:0004497">
    <property type="term" value="F:monooxygenase activity"/>
    <property type="evidence" value="ECO:0007669"/>
    <property type="project" value="UniProtKB-KW"/>
</dbReference>
<keyword evidence="8 11" id="KW-0408">Iron</keyword>
<evidence type="ECO:0000256" key="9">
    <source>
        <dbReference type="ARBA" id="ARBA00023033"/>
    </source>
</evidence>
<keyword evidence="14" id="KW-1185">Reference proteome</keyword>
<accession>A0AAV9A8T2</accession>
<dbReference type="GO" id="GO:0020037">
    <property type="term" value="F:heme binding"/>
    <property type="evidence" value="ECO:0007669"/>
    <property type="project" value="InterPro"/>
</dbReference>
<evidence type="ECO:0000256" key="12">
    <source>
        <dbReference type="RuleBase" id="RU000461"/>
    </source>
</evidence>
<dbReference type="AlphaFoldDB" id="A0AAV9A8T2"/>
<evidence type="ECO:0000256" key="3">
    <source>
        <dbReference type="ARBA" id="ARBA00022617"/>
    </source>
</evidence>
<dbReference type="PANTHER" id="PTHR24282:SF15">
    <property type="entry name" value="CYTOCHROME P450, FAMILY 715, SUBFAMILY A, POLYPEPTIDE 1"/>
    <property type="match status" value="1"/>
</dbReference>
<dbReference type="PRINTS" id="PR00463">
    <property type="entry name" value="EP450I"/>
</dbReference>
<evidence type="ECO:0000256" key="8">
    <source>
        <dbReference type="ARBA" id="ARBA00023004"/>
    </source>
</evidence>
<dbReference type="EMBL" id="JAUJYN010000011">
    <property type="protein sequence ID" value="KAK1260594.1"/>
    <property type="molecule type" value="Genomic_DNA"/>
</dbReference>
<dbReference type="SUPFAM" id="SSF48264">
    <property type="entry name" value="Cytochrome P450"/>
    <property type="match status" value="1"/>
</dbReference>
<comment type="cofactor">
    <cofactor evidence="11">
        <name>heme</name>
        <dbReference type="ChEBI" id="CHEBI:30413"/>
    </cofactor>
</comment>
<reference evidence="13" key="2">
    <citation type="submission" date="2023-06" db="EMBL/GenBank/DDBJ databases">
        <authorList>
            <person name="Ma L."/>
            <person name="Liu K.-W."/>
            <person name="Li Z."/>
            <person name="Hsiao Y.-Y."/>
            <person name="Qi Y."/>
            <person name="Fu T."/>
            <person name="Tang G."/>
            <person name="Zhang D."/>
            <person name="Sun W.-H."/>
            <person name="Liu D.-K."/>
            <person name="Li Y."/>
            <person name="Chen G.-Z."/>
            <person name="Liu X.-D."/>
            <person name="Liao X.-Y."/>
            <person name="Jiang Y.-T."/>
            <person name="Yu X."/>
            <person name="Hao Y."/>
            <person name="Huang J."/>
            <person name="Zhao X.-W."/>
            <person name="Ke S."/>
            <person name="Chen Y.-Y."/>
            <person name="Wu W.-L."/>
            <person name="Hsu J.-L."/>
            <person name="Lin Y.-F."/>
            <person name="Huang M.-D."/>
            <person name="Li C.-Y."/>
            <person name="Huang L."/>
            <person name="Wang Z.-W."/>
            <person name="Zhao X."/>
            <person name="Zhong W.-Y."/>
            <person name="Peng D.-H."/>
            <person name="Ahmad S."/>
            <person name="Lan S."/>
            <person name="Zhang J.-S."/>
            <person name="Tsai W.-C."/>
            <person name="Van De Peer Y."/>
            <person name="Liu Z.-J."/>
        </authorList>
    </citation>
    <scope>NUCLEOTIDE SEQUENCE</scope>
    <source>
        <strain evidence="13">SCP</strain>
        <tissue evidence="13">Leaves</tissue>
    </source>
</reference>
<dbReference type="Pfam" id="PF00067">
    <property type="entry name" value="p450"/>
    <property type="match status" value="1"/>
</dbReference>
<keyword evidence="3 11" id="KW-0349">Heme</keyword>
<proteinExistence type="inferred from homology"/>
<keyword evidence="5 11" id="KW-0479">Metal-binding</keyword>
<dbReference type="GO" id="GO:0016705">
    <property type="term" value="F:oxidoreductase activity, acting on paired donors, with incorporation or reduction of molecular oxygen"/>
    <property type="evidence" value="ECO:0007669"/>
    <property type="project" value="InterPro"/>
</dbReference>
<keyword evidence="9 12" id="KW-0503">Monooxygenase</keyword>
<dbReference type="InterPro" id="IPR050665">
    <property type="entry name" value="Cytochrome_P450_Monooxygen"/>
</dbReference>
<gene>
    <name evidence="13" type="ORF">QJS04_geneDACA002003</name>
</gene>
<evidence type="ECO:0000256" key="1">
    <source>
        <dbReference type="ARBA" id="ARBA00004370"/>
    </source>
</evidence>
<dbReference type="PROSITE" id="PS00086">
    <property type="entry name" value="CYTOCHROME_P450"/>
    <property type="match status" value="1"/>
</dbReference>
<dbReference type="InterPro" id="IPR001128">
    <property type="entry name" value="Cyt_P450"/>
</dbReference>
<dbReference type="GO" id="GO:0005506">
    <property type="term" value="F:iron ion binding"/>
    <property type="evidence" value="ECO:0007669"/>
    <property type="project" value="InterPro"/>
</dbReference>
<dbReference type="InterPro" id="IPR017972">
    <property type="entry name" value="Cyt_P450_CS"/>
</dbReference>
<evidence type="ECO:0000256" key="11">
    <source>
        <dbReference type="PIRSR" id="PIRSR602401-1"/>
    </source>
</evidence>
<name>A0AAV9A8T2_ACOGR</name>
<sequence length="505" mass="56784">MAIASLLLLLLLLLLASYVAFVFVVSPTLVLRRLRRNGFTGPPPRFPLGNILDMAKKENIKRDPSEDPLEVSHDIHSMVFPHFAQWRKLYGKVFIYWLGTEPFLYIADPEYLKAISSVVVTKNWGKPTVFRRDRQPMFGDGLVMVEGDRWVGNRHTITPLFSMTNLNAMISSMVEITTTMLAEWTARASATGTHETDVEPYIVRNAADIIAMASFGVDDSAGKAAFDKFKALQVALFSPNRLAGVPFGEYVQARRTAECRRLGEEIDRLLLSVIESRRRKSNGGEGEGEDRIDLLGLLMRSGKGLTARELVDECKTFFFAGHETTALAITWTMFLLALHPEWQRQLREEVAEATGGGDIDSVAMTWVMDEVLRLYPSAPNLLRQAREDIRVGDKTIIPHGTNIWIDAVGMHHDRSLWGDDVDEFRPERFKDSPYGGCTHRMGYVPFGYGGRVCVGKNLSVLEYKVVVSLILKRFSLSLSPSYEHSPVVMLTMRPSRGMPLILETL</sequence>
<organism evidence="13 14">
    <name type="scientific">Acorus gramineus</name>
    <name type="common">Dwarf sweet flag</name>
    <dbReference type="NCBI Taxonomy" id="55184"/>
    <lineage>
        <taxon>Eukaryota</taxon>
        <taxon>Viridiplantae</taxon>
        <taxon>Streptophyta</taxon>
        <taxon>Embryophyta</taxon>
        <taxon>Tracheophyta</taxon>
        <taxon>Spermatophyta</taxon>
        <taxon>Magnoliopsida</taxon>
        <taxon>Liliopsida</taxon>
        <taxon>Acoraceae</taxon>
        <taxon>Acorus</taxon>
    </lineage>
</organism>